<keyword evidence="5" id="KW-1185">Reference proteome</keyword>
<dbReference type="InterPro" id="IPR050130">
    <property type="entry name" value="ClpA_ClpB"/>
</dbReference>
<evidence type="ECO:0000256" key="2">
    <source>
        <dbReference type="ARBA" id="ARBA00022840"/>
    </source>
</evidence>
<evidence type="ECO:0000313" key="4">
    <source>
        <dbReference type="EMBL" id="KAI9549438.1"/>
    </source>
</evidence>
<dbReference type="PRINTS" id="PR00300">
    <property type="entry name" value="CLPPROTEASEA"/>
</dbReference>
<name>A0AAD5L1W6_9CRUS</name>
<dbReference type="Proteomes" id="UP000820818">
    <property type="component" value="Unassembled WGS sequence"/>
</dbReference>
<dbReference type="InterPro" id="IPR003959">
    <property type="entry name" value="ATPase_AAA_core"/>
</dbReference>
<dbReference type="GO" id="GO:0016887">
    <property type="term" value="F:ATP hydrolysis activity"/>
    <property type="evidence" value="ECO:0007669"/>
    <property type="project" value="InterPro"/>
</dbReference>
<dbReference type="InterPro" id="IPR001270">
    <property type="entry name" value="ClpA/B"/>
</dbReference>
<dbReference type="Pfam" id="PF07724">
    <property type="entry name" value="AAA_2"/>
    <property type="match status" value="1"/>
</dbReference>
<keyword evidence="2" id="KW-0067">ATP-binding</keyword>
<keyword evidence="1" id="KW-0547">Nucleotide-binding</keyword>
<accession>A0AAD5L1W6</accession>
<dbReference type="InterPro" id="IPR027417">
    <property type="entry name" value="P-loop_NTPase"/>
</dbReference>
<proteinExistence type="predicted"/>
<evidence type="ECO:0000259" key="3">
    <source>
        <dbReference type="SMART" id="SM00382"/>
    </source>
</evidence>
<dbReference type="CDD" id="cd19499">
    <property type="entry name" value="RecA-like_ClpB_Hsp104-like"/>
    <property type="match status" value="1"/>
</dbReference>
<dbReference type="GO" id="GO:0005524">
    <property type="term" value="F:ATP binding"/>
    <property type="evidence" value="ECO:0007669"/>
    <property type="project" value="UniProtKB-KW"/>
</dbReference>
<dbReference type="Pfam" id="PF17871">
    <property type="entry name" value="AAA_lid_9"/>
    <property type="match status" value="1"/>
</dbReference>
<dbReference type="GO" id="GO:0034605">
    <property type="term" value="P:cellular response to heat"/>
    <property type="evidence" value="ECO:0007669"/>
    <property type="project" value="TreeGrafter"/>
</dbReference>
<dbReference type="Gene3D" id="1.10.8.60">
    <property type="match status" value="1"/>
</dbReference>
<reference evidence="4" key="1">
    <citation type="submission" date="2022-05" db="EMBL/GenBank/DDBJ databases">
        <title>A multi-omics perspective on studying reproductive biology in Daphnia sinensis.</title>
        <authorList>
            <person name="Jia J."/>
        </authorList>
    </citation>
    <scope>NUCLEOTIDE SEQUENCE</scope>
    <source>
        <strain evidence="4">WSL</strain>
    </source>
</reference>
<dbReference type="AlphaFoldDB" id="A0AAD5L1W6"/>
<feature type="domain" description="AAA+ ATPase" evidence="3">
    <location>
        <begin position="197"/>
        <end position="326"/>
    </location>
</feature>
<organism evidence="4 5">
    <name type="scientific">Daphnia sinensis</name>
    <dbReference type="NCBI Taxonomy" id="1820382"/>
    <lineage>
        <taxon>Eukaryota</taxon>
        <taxon>Metazoa</taxon>
        <taxon>Ecdysozoa</taxon>
        <taxon>Arthropoda</taxon>
        <taxon>Crustacea</taxon>
        <taxon>Branchiopoda</taxon>
        <taxon>Diplostraca</taxon>
        <taxon>Cladocera</taxon>
        <taxon>Anomopoda</taxon>
        <taxon>Daphniidae</taxon>
        <taxon>Daphnia</taxon>
        <taxon>Daphnia similis group</taxon>
    </lineage>
</organism>
<dbReference type="SUPFAM" id="SSF52540">
    <property type="entry name" value="P-loop containing nucleoside triphosphate hydrolases"/>
    <property type="match status" value="2"/>
</dbReference>
<dbReference type="PANTHER" id="PTHR11638">
    <property type="entry name" value="ATP-DEPENDENT CLP PROTEASE"/>
    <property type="match status" value="1"/>
</dbReference>
<evidence type="ECO:0000313" key="5">
    <source>
        <dbReference type="Proteomes" id="UP000820818"/>
    </source>
</evidence>
<evidence type="ECO:0000256" key="1">
    <source>
        <dbReference type="ARBA" id="ARBA00022741"/>
    </source>
</evidence>
<sequence>MRGAGNGNSGSGVDFANMLKPAITKGTIKVIASTTWDEFYESFEKDRALMRRFYKISVDEPTPEVTKQILRGLADRFNDFHDVSITDEAIVTSVDLATRYITDRKNPDKSIDILDAACAKQRVLGNTDAVITKEMIMEQIERLAKVSLDNVVNDPSSKIKNLEINMKQYVHGQDNVIDEVLDHLYVSYAGMSSENRPMGSFLMLGKSGTGKTETAKQLAKNLDMPLIKYDMSEYGEKHTVSSLIGPPPGYVGFGEGSLGGGRLINDLSKNPHSILLFDEVEKAHPDIFNIFLQLLDEGRVTGSNGKEVNAKNCIIIMTSIWVHRIVKRT</sequence>
<dbReference type="PANTHER" id="PTHR11638:SF111">
    <property type="entry name" value="ATP-DEPENDENT CLP PROTEASE ATP-BINDING SUBUNIT CLPA"/>
    <property type="match status" value="1"/>
</dbReference>
<dbReference type="SMART" id="SM00382">
    <property type="entry name" value="AAA"/>
    <property type="match status" value="1"/>
</dbReference>
<dbReference type="EMBL" id="WJBH02000296">
    <property type="protein sequence ID" value="KAI9549438.1"/>
    <property type="molecule type" value="Genomic_DNA"/>
</dbReference>
<protein>
    <submittedName>
        <fullName evidence="4">AAA 2 and Clp N and ClpB D2-small and AAA domain containing protein</fullName>
    </submittedName>
</protein>
<dbReference type="GO" id="GO:0005737">
    <property type="term" value="C:cytoplasm"/>
    <property type="evidence" value="ECO:0007669"/>
    <property type="project" value="TreeGrafter"/>
</dbReference>
<comment type="caution">
    <text evidence="4">The sequence shown here is derived from an EMBL/GenBank/DDBJ whole genome shotgun (WGS) entry which is preliminary data.</text>
</comment>
<dbReference type="InterPro" id="IPR041546">
    <property type="entry name" value="ClpA/ClpB_AAA_lid"/>
</dbReference>
<dbReference type="Gene3D" id="3.40.50.300">
    <property type="entry name" value="P-loop containing nucleotide triphosphate hydrolases"/>
    <property type="match status" value="2"/>
</dbReference>
<gene>
    <name evidence="4" type="ORF">GHT06_001838</name>
</gene>
<dbReference type="InterPro" id="IPR003593">
    <property type="entry name" value="AAA+_ATPase"/>
</dbReference>